<gene>
    <name evidence="3" type="ORF">ALC57_12621</name>
</gene>
<reference evidence="3 4" key="1">
    <citation type="submission" date="2015-09" db="EMBL/GenBank/DDBJ databases">
        <title>Trachymyrmex cornetzi WGS genome.</title>
        <authorList>
            <person name="Nygaard S."/>
            <person name="Hu H."/>
            <person name="Boomsma J."/>
            <person name="Zhang G."/>
        </authorList>
    </citation>
    <scope>NUCLEOTIDE SEQUENCE [LARGE SCALE GENOMIC DNA]</scope>
    <source>
        <strain evidence="3">Tcor2-1</strain>
        <tissue evidence="3">Whole body</tissue>
    </source>
</reference>
<keyword evidence="2" id="KW-0472">Membrane</keyword>
<sequence length="225" mass="25742">MALSAIIFRVRAIIREIKTRRVHESYLELIIILSGTISFTLNSELKLCGLYVIIFYTADLIIRVNITIDPFLIIVINLQLLVLYCIVVQSYVIHKDRLTPPKVKTESISENFEETTASADTGIIDQNSDEFFELGQEFVFFLVPKDNLVGKLPIEWENVMPNHSLEKITLDDSSKETSDSSKETSDSSKKTSDKTFQPPKNDNLTEILPGKRDLCRTRRKISFYC</sequence>
<feature type="compositionally biased region" description="Basic and acidic residues" evidence="1">
    <location>
        <begin position="167"/>
        <end position="193"/>
    </location>
</feature>
<keyword evidence="4" id="KW-1185">Reference proteome</keyword>
<dbReference type="EMBL" id="KQ980612">
    <property type="protein sequence ID" value="KYN15079.1"/>
    <property type="molecule type" value="Genomic_DNA"/>
</dbReference>
<name>A0A195DRE7_9HYME</name>
<dbReference type="Proteomes" id="UP000078492">
    <property type="component" value="Unassembled WGS sequence"/>
</dbReference>
<protein>
    <submittedName>
        <fullName evidence="3">Uncharacterized protein</fullName>
    </submittedName>
</protein>
<keyword evidence="2" id="KW-1133">Transmembrane helix</keyword>
<evidence type="ECO:0000256" key="1">
    <source>
        <dbReference type="SAM" id="MobiDB-lite"/>
    </source>
</evidence>
<evidence type="ECO:0000313" key="4">
    <source>
        <dbReference type="Proteomes" id="UP000078492"/>
    </source>
</evidence>
<feature type="transmembrane region" description="Helical" evidence="2">
    <location>
        <begin position="72"/>
        <end position="93"/>
    </location>
</feature>
<feature type="transmembrane region" description="Helical" evidence="2">
    <location>
        <begin position="48"/>
        <end position="66"/>
    </location>
</feature>
<keyword evidence="2" id="KW-0812">Transmembrane</keyword>
<dbReference type="AlphaFoldDB" id="A0A195DRE7"/>
<evidence type="ECO:0000313" key="3">
    <source>
        <dbReference type="EMBL" id="KYN15079.1"/>
    </source>
</evidence>
<organism evidence="3 4">
    <name type="scientific">Trachymyrmex cornetzi</name>
    <dbReference type="NCBI Taxonomy" id="471704"/>
    <lineage>
        <taxon>Eukaryota</taxon>
        <taxon>Metazoa</taxon>
        <taxon>Ecdysozoa</taxon>
        <taxon>Arthropoda</taxon>
        <taxon>Hexapoda</taxon>
        <taxon>Insecta</taxon>
        <taxon>Pterygota</taxon>
        <taxon>Neoptera</taxon>
        <taxon>Endopterygota</taxon>
        <taxon>Hymenoptera</taxon>
        <taxon>Apocrita</taxon>
        <taxon>Aculeata</taxon>
        <taxon>Formicoidea</taxon>
        <taxon>Formicidae</taxon>
        <taxon>Myrmicinae</taxon>
        <taxon>Trachymyrmex</taxon>
    </lineage>
</organism>
<feature type="region of interest" description="Disordered" evidence="1">
    <location>
        <begin position="167"/>
        <end position="209"/>
    </location>
</feature>
<evidence type="ECO:0000256" key="2">
    <source>
        <dbReference type="SAM" id="Phobius"/>
    </source>
</evidence>
<accession>A0A195DRE7</accession>
<proteinExistence type="predicted"/>